<proteinExistence type="predicted"/>
<keyword evidence="1" id="KW-0732">Signal</keyword>
<reference evidence="3 4" key="2">
    <citation type="journal article" date="2010" name="Stand. Genomic Sci.">
        <title>Complete genome sequence of Sebaldella termitidis type strain (NCTC 11300).</title>
        <authorList>
            <person name="Harmon-Smith M."/>
            <person name="Celia L."/>
            <person name="Chertkov O."/>
            <person name="Lapidus A."/>
            <person name="Copeland A."/>
            <person name="Glavina Del Rio T."/>
            <person name="Nolan M."/>
            <person name="Lucas S."/>
            <person name="Tice H."/>
            <person name="Cheng J.F."/>
            <person name="Han C."/>
            <person name="Detter J.C."/>
            <person name="Bruce D."/>
            <person name="Goodwin L."/>
            <person name="Pitluck S."/>
            <person name="Pati A."/>
            <person name="Liolios K."/>
            <person name="Ivanova N."/>
            <person name="Mavromatis K."/>
            <person name="Mikhailova N."/>
            <person name="Chen A."/>
            <person name="Palaniappan K."/>
            <person name="Land M."/>
            <person name="Hauser L."/>
            <person name="Chang Y.J."/>
            <person name="Jeffries C.D."/>
            <person name="Brettin T."/>
            <person name="Goker M."/>
            <person name="Beck B."/>
            <person name="Bristow J."/>
            <person name="Eisen J.A."/>
            <person name="Markowitz V."/>
            <person name="Hugenholtz P."/>
            <person name="Kyrpides N.C."/>
            <person name="Klenk H.P."/>
            <person name="Chen F."/>
        </authorList>
    </citation>
    <scope>NUCLEOTIDE SEQUENCE [LARGE SCALE GENOMIC DNA]</scope>
    <source>
        <strain evidence="4">ATCC 33386 / NCTC 11300</strain>
    </source>
</reference>
<dbReference type="Proteomes" id="UP000000845">
    <property type="component" value="Chromosome"/>
</dbReference>
<evidence type="ECO:0000256" key="1">
    <source>
        <dbReference type="SAM" id="SignalP"/>
    </source>
</evidence>
<dbReference type="Pfam" id="PF10517">
    <property type="entry name" value="DM13"/>
    <property type="match status" value="1"/>
</dbReference>
<keyword evidence="4" id="KW-1185">Reference proteome</keyword>
<protein>
    <recommendedName>
        <fullName evidence="2">DM13 domain-containing protein</fullName>
    </recommendedName>
</protein>
<dbReference type="KEGG" id="str:Sterm_2236"/>
<dbReference type="HOGENOM" id="CLU_1991130_0_0_0"/>
<accession>D1AKH4</accession>
<dbReference type="AlphaFoldDB" id="D1AKH4"/>
<sequence length="125" mass="13889">MKKILLLLGILFVSVTGFSETLTGNFVPKIHQINGSITADTNEKEIIINNFTYDGKGKDVYVVLSKGGDFKDMKVISKELKKAYVNEELKLKVNNLAKLVDQGYTTISVYTKKYKSSFGDATLAE</sequence>
<dbReference type="STRING" id="526218.Sterm_2236"/>
<feature type="chain" id="PRO_5003019892" description="DM13 domain-containing protein" evidence="1">
    <location>
        <begin position="20"/>
        <end position="125"/>
    </location>
</feature>
<organism evidence="3 4">
    <name type="scientific">Sebaldella termitidis (strain ATCC 33386 / NCTC 11300)</name>
    <dbReference type="NCBI Taxonomy" id="526218"/>
    <lineage>
        <taxon>Bacteria</taxon>
        <taxon>Fusobacteriati</taxon>
        <taxon>Fusobacteriota</taxon>
        <taxon>Fusobacteriia</taxon>
        <taxon>Fusobacteriales</taxon>
        <taxon>Leptotrichiaceae</taxon>
        <taxon>Sebaldella</taxon>
    </lineage>
</organism>
<feature type="signal peptide" evidence="1">
    <location>
        <begin position="1"/>
        <end position="19"/>
    </location>
</feature>
<gene>
    <name evidence="3" type="ordered locus">Sterm_2236</name>
</gene>
<evidence type="ECO:0000259" key="2">
    <source>
        <dbReference type="PROSITE" id="PS51549"/>
    </source>
</evidence>
<dbReference type="PROSITE" id="PS51549">
    <property type="entry name" value="DM13"/>
    <property type="match status" value="1"/>
</dbReference>
<name>D1AKH4_SEBTE</name>
<dbReference type="RefSeq" id="WP_012861684.1">
    <property type="nucleotide sequence ID" value="NC_013517.1"/>
</dbReference>
<evidence type="ECO:0000313" key="4">
    <source>
        <dbReference type="Proteomes" id="UP000000845"/>
    </source>
</evidence>
<feature type="domain" description="DM13" evidence="2">
    <location>
        <begin position="16"/>
        <end position="124"/>
    </location>
</feature>
<evidence type="ECO:0000313" key="3">
    <source>
        <dbReference type="EMBL" id="ACZ09090.1"/>
    </source>
</evidence>
<reference evidence="4" key="1">
    <citation type="submission" date="2009-09" db="EMBL/GenBank/DDBJ databases">
        <title>The complete chromosome of Sebaldella termitidis ATCC 33386.</title>
        <authorList>
            <consortium name="US DOE Joint Genome Institute (JGI-PGF)"/>
            <person name="Lucas S."/>
            <person name="Copeland A."/>
            <person name="Lapidus A."/>
            <person name="Glavina del Rio T."/>
            <person name="Dalin E."/>
            <person name="Tice H."/>
            <person name="Bruce D."/>
            <person name="Goodwin L."/>
            <person name="Pitluck S."/>
            <person name="Kyrpides N."/>
            <person name="Mavromatis K."/>
            <person name="Ivanova N."/>
            <person name="Mikhailova N."/>
            <person name="Sims D."/>
            <person name="Meincke L."/>
            <person name="Brettin T."/>
            <person name="Detter J.C."/>
            <person name="Han C."/>
            <person name="Larimer F."/>
            <person name="Land M."/>
            <person name="Hauser L."/>
            <person name="Markowitz V."/>
            <person name="Cheng J.F."/>
            <person name="Hugenholtz P."/>
            <person name="Woyke T."/>
            <person name="Wu D."/>
            <person name="Eisen J.A."/>
        </authorList>
    </citation>
    <scope>NUCLEOTIDE SEQUENCE [LARGE SCALE GENOMIC DNA]</scope>
    <source>
        <strain evidence="4">ATCC 33386 / NCTC 11300</strain>
    </source>
</reference>
<dbReference type="EMBL" id="CP001739">
    <property type="protein sequence ID" value="ACZ09090.1"/>
    <property type="molecule type" value="Genomic_DNA"/>
</dbReference>
<dbReference type="InterPro" id="IPR019545">
    <property type="entry name" value="DM13_domain"/>
</dbReference>